<sequence length="66" mass="6751">MQNNGSTFAAEQHLLTSGIENTPHGLTYVSLAAGDMVSLALSASSAVSMDLLPGINAYLVVQMIGA</sequence>
<evidence type="ECO:0008006" key="2">
    <source>
        <dbReference type="Google" id="ProtNLM"/>
    </source>
</evidence>
<dbReference type="AlphaFoldDB" id="A0A644Y6Y2"/>
<evidence type="ECO:0000313" key="1">
    <source>
        <dbReference type="EMBL" id="MPM24069.1"/>
    </source>
</evidence>
<reference evidence="1" key="1">
    <citation type="submission" date="2019-08" db="EMBL/GenBank/DDBJ databases">
        <authorList>
            <person name="Kucharzyk K."/>
            <person name="Murdoch R.W."/>
            <person name="Higgins S."/>
            <person name="Loffler F."/>
        </authorList>
    </citation>
    <scope>NUCLEOTIDE SEQUENCE</scope>
</reference>
<proteinExistence type="predicted"/>
<gene>
    <name evidence="1" type="ORF">SDC9_70550</name>
</gene>
<accession>A0A644Y6Y2</accession>
<name>A0A644Y6Y2_9ZZZZ</name>
<comment type="caution">
    <text evidence="1">The sequence shown here is derived from an EMBL/GenBank/DDBJ whole genome shotgun (WGS) entry which is preliminary data.</text>
</comment>
<protein>
    <recommendedName>
        <fullName evidence="2">BclA C-terminal domain-containing protein</fullName>
    </recommendedName>
</protein>
<dbReference type="EMBL" id="VSSQ01004180">
    <property type="protein sequence ID" value="MPM24069.1"/>
    <property type="molecule type" value="Genomic_DNA"/>
</dbReference>
<organism evidence="1">
    <name type="scientific">bioreactor metagenome</name>
    <dbReference type="NCBI Taxonomy" id="1076179"/>
    <lineage>
        <taxon>unclassified sequences</taxon>
        <taxon>metagenomes</taxon>
        <taxon>ecological metagenomes</taxon>
    </lineage>
</organism>